<gene>
    <name evidence="1" type="ORF">H8B04_07130</name>
</gene>
<organism evidence="1 2">
    <name type="scientific">Sphingobacterium litopenaei</name>
    <dbReference type="NCBI Taxonomy" id="2763500"/>
    <lineage>
        <taxon>Bacteria</taxon>
        <taxon>Pseudomonadati</taxon>
        <taxon>Bacteroidota</taxon>
        <taxon>Sphingobacteriia</taxon>
        <taxon>Sphingobacteriales</taxon>
        <taxon>Sphingobacteriaceae</taxon>
        <taxon>Sphingobacterium</taxon>
    </lineage>
</organism>
<comment type="caution">
    <text evidence="1">The sequence shown here is derived from an EMBL/GenBank/DDBJ whole genome shotgun (WGS) entry which is preliminary data.</text>
</comment>
<evidence type="ECO:0000313" key="1">
    <source>
        <dbReference type="EMBL" id="MBD1429340.1"/>
    </source>
</evidence>
<dbReference type="Pfam" id="PF08889">
    <property type="entry name" value="WbqC"/>
    <property type="match status" value="1"/>
</dbReference>
<dbReference type="EMBL" id="JACOIJ010000010">
    <property type="protein sequence ID" value="MBD1429340.1"/>
    <property type="molecule type" value="Genomic_DNA"/>
</dbReference>
<name>A0ABR7YDF2_9SPHI</name>
<proteinExistence type="predicted"/>
<keyword evidence="2" id="KW-1185">Reference proteome</keyword>
<sequence length="202" mass="24038">MSNSIILSANYLPPVSYFHAIAQNDGNVILDKYEHFPKQTYRNRAKIATANGILDLIVPIQHGRKERIAMKDVKITYDHEWQRLHWLSLQTAYRSSPYFEFYEDDFRPFYEEKHEFLFDFNVAQLELILKCLKLKRTIDFTETYEKSYESSDFRSLIHPKKGSVLQNPKPYYQIFEERHGFLPDLSVIDLIFNQGPQSKNYL</sequence>
<dbReference type="RefSeq" id="WP_190301896.1">
    <property type="nucleotide sequence ID" value="NZ_JACOIJ010000010.1"/>
</dbReference>
<dbReference type="InterPro" id="IPR014985">
    <property type="entry name" value="WbqC"/>
</dbReference>
<reference evidence="1 2" key="1">
    <citation type="submission" date="2020-08" db="EMBL/GenBank/DDBJ databases">
        <title>Sphingobacterium sp. DN04309 isolated from aquaculture water.</title>
        <authorList>
            <person name="Zhang M."/>
        </authorList>
    </citation>
    <scope>NUCLEOTIDE SEQUENCE [LARGE SCALE GENOMIC DNA]</scope>
    <source>
        <strain evidence="1 2">DN04309</strain>
    </source>
</reference>
<protein>
    <submittedName>
        <fullName evidence="1">WbqC family protein</fullName>
    </submittedName>
</protein>
<accession>A0ABR7YDF2</accession>
<dbReference type="Proteomes" id="UP000651271">
    <property type="component" value="Unassembled WGS sequence"/>
</dbReference>
<evidence type="ECO:0000313" key="2">
    <source>
        <dbReference type="Proteomes" id="UP000651271"/>
    </source>
</evidence>